<name>A0A0G8F328_BACCE</name>
<proteinExistence type="predicted"/>
<dbReference type="Proteomes" id="UP000035214">
    <property type="component" value="Unassembled WGS sequence"/>
</dbReference>
<dbReference type="PATRIC" id="fig|1396.428.peg.3337"/>
<protein>
    <submittedName>
        <fullName evidence="2">Uncharacterized protein</fullName>
    </submittedName>
</protein>
<feature type="transmembrane region" description="Helical" evidence="1">
    <location>
        <begin position="15"/>
        <end position="33"/>
    </location>
</feature>
<sequence>MKILTFLHSCDNIDVIFYIEGIFIWKRFLILIAEMKKTKK</sequence>
<dbReference type="AlphaFoldDB" id="A0A0G8F328"/>
<gene>
    <name evidence="2" type="ORF">B4077_4039</name>
</gene>
<reference evidence="2 3" key="1">
    <citation type="submission" date="2015-04" db="EMBL/GenBank/DDBJ databases">
        <title>Draft Genome Sequences of Eight Spore-Forming Food Isolates of Bacillus cereus Genome sequencing.</title>
        <authorList>
            <person name="Krawcyk A.O."/>
            <person name="de Jong A."/>
            <person name="Eijlander R.T."/>
            <person name="Berendsen E.M."/>
            <person name="Holsappel S."/>
            <person name="Wells-Bennik M."/>
            <person name="Kuipers O.P."/>
        </authorList>
    </citation>
    <scope>NUCLEOTIDE SEQUENCE [LARGE SCALE GENOMIC DNA]</scope>
    <source>
        <strain evidence="2 3">B4077</strain>
    </source>
</reference>
<comment type="caution">
    <text evidence="2">The sequence shown here is derived from an EMBL/GenBank/DDBJ whole genome shotgun (WGS) entry which is preliminary data.</text>
</comment>
<keyword evidence="1" id="KW-1133">Transmembrane helix</keyword>
<evidence type="ECO:0000313" key="2">
    <source>
        <dbReference type="EMBL" id="KLA30819.1"/>
    </source>
</evidence>
<keyword evidence="1" id="KW-0812">Transmembrane</keyword>
<evidence type="ECO:0000256" key="1">
    <source>
        <dbReference type="SAM" id="Phobius"/>
    </source>
</evidence>
<keyword evidence="1" id="KW-0472">Membrane</keyword>
<evidence type="ECO:0000313" key="3">
    <source>
        <dbReference type="Proteomes" id="UP000035214"/>
    </source>
</evidence>
<accession>A0A0G8F328</accession>
<dbReference type="EMBL" id="LCYI01000019">
    <property type="protein sequence ID" value="KLA30819.1"/>
    <property type="molecule type" value="Genomic_DNA"/>
</dbReference>
<organism evidence="2 3">
    <name type="scientific">Bacillus cereus</name>
    <dbReference type="NCBI Taxonomy" id="1396"/>
    <lineage>
        <taxon>Bacteria</taxon>
        <taxon>Bacillati</taxon>
        <taxon>Bacillota</taxon>
        <taxon>Bacilli</taxon>
        <taxon>Bacillales</taxon>
        <taxon>Bacillaceae</taxon>
        <taxon>Bacillus</taxon>
        <taxon>Bacillus cereus group</taxon>
    </lineage>
</organism>